<sequence length="519" mass="58657">MFLLLKALPFNCPSILIRSYKAYVLPLLDFASPFWNPHYSIDIATLEKVQHIFTRQVFYRCFPSPDYPLSLPSYPDRLRILGLRAFTERRVIGDLCMTHLIMSGNTIIPRSLFYVYKPQRDRTSSFGIHKELTTSTPRYHSFPLRTARWYSQLPVTIRTTPNIRRVISLLQLNSISSPSIPSTLPPSNHVYDQSTPVASTIDQIPPGIADIDSLVQRINSLEARIATGISSPPTHAHNIALPPIKLESFDGHDITRWPAYKYQIDTLILNQTHLSEVEKAFYVRSSLNGTAHALVATIPTRKNFLKNIIDRLELEYGRRNLTQATLLQSLLIIRSKSDKLPDQIASVRSMISLVHTIDEDYGLDGLVTQLQLAERIHTRFISFIMKHKPAKLLEGLQLIEDSLRTELDEFTITKAISNVHSNQSAVTPSNSTDQPNRTKPSVPVNNTPSPKLAKYPVCVYCGQHAYSGECTIVKSINDRKEILTAKSLCHICLSNEHSTADCDKTCYSCKGNHHRSICE</sequence>
<evidence type="ECO:0000313" key="1">
    <source>
        <dbReference type="EnsemblMetazoa" id="PPA41708.1"/>
    </source>
</evidence>
<dbReference type="EnsemblMetazoa" id="PPA41708.1">
    <property type="protein sequence ID" value="PPA41708.1"/>
    <property type="gene ID" value="WBGene00280077"/>
</dbReference>
<organism evidence="1 2">
    <name type="scientific">Pristionchus pacificus</name>
    <name type="common">Parasitic nematode worm</name>
    <dbReference type="NCBI Taxonomy" id="54126"/>
    <lineage>
        <taxon>Eukaryota</taxon>
        <taxon>Metazoa</taxon>
        <taxon>Ecdysozoa</taxon>
        <taxon>Nematoda</taxon>
        <taxon>Chromadorea</taxon>
        <taxon>Rhabditida</taxon>
        <taxon>Rhabditina</taxon>
        <taxon>Diplogasteromorpha</taxon>
        <taxon>Diplogasteroidea</taxon>
        <taxon>Neodiplogasteridae</taxon>
        <taxon>Pristionchus</taxon>
    </lineage>
</organism>
<evidence type="ECO:0000313" key="2">
    <source>
        <dbReference type="Proteomes" id="UP000005239"/>
    </source>
</evidence>
<dbReference type="PANTHER" id="PTHR22955:SF66">
    <property type="entry name" value="INTEGRASE CATALYTIC DOMAIN-CONTAINING PROTEIN"/>
    <property type="match status" value="1"/>
</dbReference>
<protein>
    <submittedName>
        <fullName evidence="1">Uncharacterized protein</fullName>
    </submittedName>
</protein>
<dbReference type="Pfam" id="PF03564">
    <property type="entry name" value="DUF1759"/>
    <property type="match status" value="1"/>
</dbReference>
<reference evidence="2" key="1">
    <citation type="journal article" date="2008" name="Nat. Genet.">
        <title>The Pristionchus pacificus genome provides a unique perspective on nematode lifestyle and parasitism.</title>
        <authorList>
            <person name="Dieterich C."/>
            <person name="Clifton S.W."/>
            <person name="Schuster L.N."/>
            <person name="Chinwalla A."/>
            <person name="Delehaunty K."/>
            <person name="Dinkelacker I."/>
            <person name="Fulton L."/>
            <person name="Fulton R."/>
            <person name="Godfrey J."/>
            <person name="Minx P."/>
            <person name="Mitreva M."/>
            <person name="Roeseler W."/>
            <person name="Tian H."/>
            <person name="Witte H."/>
            <person name="Yang S.P."/>
            <person name="Wilson R.K."/>
            <person name="Sommer R.J."/>
        </authorList>
    </citation>
    <scope>NUCLEOTIDE SEQUENCE [LARGE SCALE GENOMIC DNA]</scope>
    <source>
        <strain evidence="2">PS312</strain>
    </source>
</reference>
<dbReference type="OrthoDB" id="5868234at2759"/>
<name>A0A2A6CKH0_PRIPA</name>
<accession>A0A2A6CKH0</accession>
<keyword evidence="2" id="KW-1185">Reference proteome</keyword>
<dbReference type="PANTHER" id="PTHR22955">
    <property type="entry name" value="RETROTRANSPOSON"/>
    <property type="match status" value="1"/>
</dbReference>
<accession>A0A8R1UY49</accession>
<dbReference type="Proteomes" id="UP000005239">
    <property type="component" value="Unassembled WGS sequence"/>
</dbReference>
<dbReference type="AlphaFoldDB" id="A0A2A6CKH0"/>
<gene>
    <name evidence="1" type="primary">WBGene00280077</name>
</gene>
<dbReference type="InterPro" id="IPR005312">
    <property type="entry name" value="DUF1759"/>
</dbReference>
<reference evidence="1" key="2">
    <citation type="submission" date="2022-06" db="UniProtKB">
        <authorList>
            <consortium name="EnsemblMetazoa"/>
        </authorList>
    </citation>
    <scope>IDENTIFICATION</scope>
    <source>
        <strain evidence="1">PS312</strain>
    </source>
</reference>
<proteinExistence type="predicted"/>